<feature type="region of interest" description="Disordered" evidence="1">
    <location>
        <begin position="836"/>
        <end position="909"/>
    </location>
</feature>
<dbReference type="GO" id="GO:0005634">
    <property type="term" value="C:nucleus"/>
    <property type="evidence" value="ECO:0007669"/>
    <property type="project" value="TreeGrafter"/>
</dbReference>
<feature type="region of interest" description="Disordered" evidence="1">
    <location>
        <begin position="1514"/>
        <end position="1563"/>
    </location>
</feature>
<feature type="compositionally biased region" description="Basic residues" evidence="1">
    <location>
        <begin position="28"/>
        <end position="38"/>
    </location>
</feature>
<feature type="compositionally biased region" description="Basic and acidic residues" evidence="1">
    <location>
        <begin position="1"/>
        <end position="13"/>
    </location>
</feature>
<dbReference type="InterPro" id="IPR055141">
    <property type="entry name" value="TADA2A_B-like_dom"/>
</dbReference>
<feature type="region of interest" description="Disordered" evidence="1">
    <location>
        <begin position="1099"/>
        <end position="1167"/>
    </location>
</feature>
<dbReference type="GO" id="GO:0003713">
    <property type="term" value="F:transcription coactivator activity"/>
    <property type="evidence" value="ECO:0007669"/>
    <property type="project" value="TreeGrafter"/>
</dbReference>
<gene>
    <name evidence="3" type="ORF">SVUK_LOCUS9425</name>
</gene>
<feature type="compositionally biased region" description="Basic and acidic residues" evidence="1">
    <location>
        <begin position="1986"/>
        <end position="2015"/>
    </location>
</feature>
<feature type="compositionally biased region" description="Basic and acidic residues" evidence="1">
    <location>
        <begin position="81"/>
        <end position="97"/>
    </location>
</feature>
<feature type="compositionally biased region" description="Basic residues" evidence="1">
    <location>
        <begin position="119"/>
        <end position="128"/>
    </location>
</feature>
<dbReference type="PANTHER" id="PTHR12374">
    <property type="entry name" value="TRANSCRIPTIONAL ADAPTOR 2 ADA2 -RELATED"/>
    <property type="match status" value="1"/>
</dbReference>
<feature type="region of interest" description="Disordered" evidence="1">
    <location>
        <begin position="472"/>
        <end position="491"/>
    </location>
</feature>
<name>A0A3P7JEE5_STRVU</name>
<dbReference type="GO" id="GO:0006357">
    <property type="term" value="P:regulation of transcription by RNA polymerase II"/>
    <property type="evidence" value="ECO:0007669"/>
    <property type="project" value="TreeGrafter"/>
</dbReference>
<feature type="compositionally biased region" description="Polar residues" evidence="1">
    <location>
        <begin position="1544"/>
        <end position="1563"/>
    </location>
</feature>
<dbReference type="OrthoDB" id="270417at2759"/>
<evidence type="ECO:0000313" key="4">
    <source>
        <dbReference type="Proteomes" id="UP000270094"/>
    </source>
</evidence>
<dbReference type="GO" id="GO:0006338">
    <property type="term" value="P:chromatin remodeling"/>
    <property type="evidence" value="ECO:0007669"/>
    <property type="project" value="TreeGrafter"/>
</dbReference>
<keyword evidence="4" id="KW-1185">Reference proteome</keyword>
<feature type="compositionally biased region" description="Acidic residues" evidence="1">
    <location>
        <begin position="59"/>
        <end position="74"/>
    </location>
</feature>
<organism evidence="3 4">
    <name type="scientific">Strongylus vulgaris</name>
    <name type="common">Blood worm</name>
    <dbReference type="NCBI Taxonomy" id="40348"/>
    <lineage>
        <taxon>Eukaryota</taxon>
        <taxon>Metazoa</taxon>
        <taxon>Ecdysozoa</taxon>
        <taxon>Nematoda</taxon>
        <taxon>Chromadorea</taxon>
        <taxon>Rhabditida</taxon>
        <taxon>Rhabditina</taxon>
        <taxon>Rhabditomorpha</taxon>
        <taxon>Strongyloidea</taxon>
        <taxon>Strongylidae</taxon>
        <taxon>Strongylus</taxon>
    </lineage>
</organism>
<dbReference type="Pfam" id="PF22941">
    <property type="entry name" value="TADA2A-like_3rd"/>
    <property type="match status" value="1"/>
</dbReference>
<feature type="compositionally biased region" description="Polar residues" evidence="1">
    <location>
        <begin position="864"/>
        <end position="885"/>
    </location>
</feature>
<feature type="compositionally biased region" description="Polar residues" evidence="1">
    <location>
        <begin position="837"/>
        <end position="849"/>
    </location>
</feature>
<sequence length="2493" mass="279490">MQVKPETKTDSKCVRKSSRQSSVLLRPSKVRVRCGLRKSTREKSIRSSRYRRVMPDSSSTDDDSASADEIENMEMDQTSVDDSHEPTHGLEKEHSTDDSASESEPSKRPSVKQLNSSSVKKKRRARFVSKKARRLKEFQKRMARMSKAAEIRLHEPLTLQLETMLQLSELCPADDIRTLRDTKPNLALYTHDYSAKPKVRQSDMDMLAYNAARNDFEWEWYNDAEQLISRLVVQESSDRIEDLENDIKFARLEKYNRILKTRKAYRRAIVEHDKIPEFFRFMMNMTMEKRKASQIFEQRSQLQKLLVRAQQCLTKKEIEDLRNHIEKTNELMDRISKLQELQRSGVTTLKEAVLPMIVLLWARALMDSLPSLLFLNAIVEIYCRFAISSSLLILKKAFRCFARRHAQFRKKAVPCSLESVVTEELVVMDEVLIQGPAKHSTMKFRKKNPRIQTSSVLQSFNLKVRTFCSTGGPGSTLRHNQSSGSSSQSVSTYPVNVDAVLGANTVEDIADTHPDFARLLLDCYSAGCDLEEYKREFQRLKNLRIKRQGGVNQTLSFSLFPSVPSDLPGHLFVRLMKFHSVYEGACRKYLADVVNRRAEASSAYPYELSVIGVQDLIQGGAVDYGNMASGSISYPIQEFQFTEPGLSHGQMSSEVTYSPAVNSGHTHMRRVSHSATRAMGNQHGLTIGLDAEATYMQQDPGLILQSATQQGGGSLDRPLAATPLPTWSVQQTSVSAAELRSRMATPLPPLEIRQCPVLQPSMIHSDPRVESRTMQTPAEHLQSRLATPVSRMENRHSYNVMSDHSQQCQQMRSASAMHIASCVDSRMMSATPLIGSGDSSIQNQSSPFATPTKKPRARRKVTVASGTSSSQSQPAMTLQGRQMTATPIPGWQPHQSTKNNRQMTTTGPDHREMMSSTPLPGWGSHQVGPGGSQVERSPLVSSQLVTPVPQSCEVMNQSSYEQTSQLYPHSRDMMTPAPFAQPENVAVPYPQGQNMATASEMYSQSAIPSYQWSETSSMSVYQQGQYVQQQPYNQQSQFSQINTNNQQVAFIGSQSSQYSRHAVHQQSQYPQGSTEVQKVSAFSQPYSYVQQSYSIPSYQQQSPFSQDSYSHSNYPQRSPYAQQQQQQTEHQSQQQQQQTQPQSQQQQQNQTIQQHLNQPIQQQPQAIQRQVYENSAQYGGPFIPTYTTQTACDMQSSHHASGVIQTHQIPSCEVTQQPQQPAFPAAMLDISGSSTGTIGEIIQNREDIVPGETLDVSHGDSSFNSLTENSMVNPMLEDEIRPFGITQVPPPPRNDSEATVPARTSPNSCSPEFIGGDDETNSLIPTIFYSSNQNDMSDLRIQDSPLEKGLNCQHFRFDIILAMKHHRIGKEDYERTLQELDQMEKENVPLDAYSLGTASTNSPVAHSLLKPNILQSGDANDLGFLLSDDVIAEFDSMSKAAKHMLSSDPSKETKVSGITYKQQLTLGASQQRDENFPHPSQAAHEASSSQTLVTQKIVESHSLKGEGVLGSSAAQSSLSVGQPASPARRTAASELKVVKKTEPVDSSTLRMHSSGASSGTVENNMSCERPIARQFLSEKTEHKEESIIVGGPAVHARRSDIIANAEYEDLSPVSPVVISPEPLSDEPEWWRKDEKVPLLLSTSTTTTLSGSVPTTFSLQAVEDPRPSTRCDVQTSDDMKQAFGRIKEPFAARRSRSPEHADMKKLPQNRQDKHLFGSDSSSYESDKDDIYAHSSSTRLHHSLSSLSAGNPRRSHSPHSQHATSPRSTRKKLKKSSLLPKQVKEAVIKSGLSKVDLSRELLAKQIAEIIEEERGKLPPEEAKQLKRPLSPATLDVVIQDLMQHHISEDTSPNRELFASKLLGTDLFSKLFFRAGKCVFRHYEEMDDLSRKEKGKGSCQRRKGVGSRKRDTELLRGIRKSREIQKYRDAARAAKEPSEAEKAAAAERAKLEAMPWLARSTFKPIIQQGSSTRFVIPKKTATTGSGNKQDSRDTSAVRHRDFSRHSDTPKLRSNKGDEPSVEIQKSSQNLGKMEIFKRSRSPSDNLCDRTICRSYEERAPKPYDYKSPVNRSEEVAVSLSYTLIPKSGLQKAKAKYTWSLKRWRSAAISVEEPLESSSHHHVEEPHTVKQDIACVEIHDNAQCRVNSIAEAKIEKQPALAESSTSLTRAECASAAEAELAALALQEELSRSEQGSPDDQFDALRYLAAMPESEFHVANEDNEVLHSTSVPQRECLSSKVETSVCPPVAPKLFSPERPRYENHFEQVDWMRIEQVSQPFFVNEFETDPWRLPLSTADSLTPKHVLESPQTTVALSSASLYSSLQEELDIIVRDTLADTTYEIQANPIQKPMQPLLERFEWPKADVPIRSYALDVILPKLSCDKSRIPIIDMCCCKRCLTRCVYFCDDDEWKYLYDCAVSRRKEKESTKLVQDSLVEEFCSITPIFLRRPDRSHAETQLHVCQSVSAKLKQKIRFVEEANSVTQNLLKGSAHGRAVYS</sequence>
<dbReference type="PANTHER" id="PTHR12374:SF63">
    <property type="entry name" value="TRANSCRIPTIONAL ADAPTER 2-BETA"/>
    <property type="match status" value="1"/>
</dbReference>
<dbReference type="Proteomes" id="UP000270094">
    <property type="component" value="Unassembled WGS sequence"/>
</dbReference>
<proteinExistence type="predicted"/>
<accession>A0A3P7JEE5</accession>
<feature type="region of interest" description="Disordered" evidence="1">
    <location>
        <begin position="1970"/>
        <end position="2028"/>
    </location>
</feature>
<feature type="compositionally biased region" description="Low complexity" evidence="1">
    <location>
        <begin position="481"/>
        <end position="491"/>
    </location>
</feature>
<feature type="region of interest" description="Disordered" evidence="1">
    <location>
        <begin position="1888"/>
        <end position="1909"/>
    </location>
</feature>
<protein>
    <recommendedName>
        <fullName evidence="2">Transcriptional adapter 2-alpha/beta-like domain-containing protein</fullName>
    </recommendedName>
</protein>
<evidence type="ECO:0000259" key="2">
    <source>
        <dbReference type="Pfam" id="PF22941"/>
    </source>
</evidence>
<feature type="region of interest" description="Disordered" evidence="1">
    <location>
        <begin position="1685"/>
        <end position="1775"/>
    </location>
</feature>
<feature type="compositionally biased region" description="Basic and acidic residues" evidence="1">
    <location>
        <begin position="1685"/>
        <end position="1715"/>
    </location>
</feature>
<dbReference type="EMBL" id="UYYB01094477">
    <property type="protein sequence ID" value="VDM74427.1"/>
    <property type="molecule type" value="Genomic_DNA"/>
</dbReference>
<feature type="region of interest" description="Disordered" evidence="1">
    <location>
        <begin position="1"/>
        <end position="128"/>
    </location>
</feature>
<dbReference type="GO" id="GO:0003682">
    <property type="term" value="F:chromatin binding"/>
    <property type="evidence" value="ECO:0007669"/>
    <property type="project" value="TreeGrafter"/>
</dbReference>
<evidence type="ECO:0000313" key="3">
    <source>
        <dbReference type="EMBL" id="VDM74427.1"/>
    </source>
</evidence>
<evidence type="ECO:0000256" key="1">
    <source>
        <dbReference type="SAM" id="MobiDB-lite"/>
    </source>
</evidence>
<feature type="compositionally biased region" description="Polar residues" evidence="1">
    <location>
        <begin position="893"/>
        <end position="907"/>
    </location>
</feature>
<dbReference type="GO" id="GO:0070461">
    <property type="term" value="C:SAGA-type complex"/>
    <property type="evidence" value="ECO:0007669"/>
    <property type="project" value="TreeGrafter"/>
</dbReference>
<feature type="compositionally biased region" description="Low complexity" evidence="1">
    <location>
        <begin position="1732"/>
        <end position="1746"/>
    </location>
</feature>
<feature type="domain" description="Transcriptional adapter 2-alpha/beta-like" evidence="2">
    <location>
        <begin position="206"/>
        <end position="281"/>
    </location>
</feature>
<feature type="region of interest" description="Disordered" evidence="1">
    <location>
        <begin position="1467"/>
        <end position="1493"/>
    </location>
</feature>
<feature type="region of interest" description="Disordered" evidence="1">
    <location>
        <begin position="1285"/>
        <end position="1316"/>
    </location>
</feature>
<reference evidence="3 4" key="1">
    <citation type="submission" date="2018-11" db="EMBL/GenBank/DDBJ databases">
        <authorList>
            <consortium name="Pathogen Informatics"/>
        </authorList>
    </citation>
    <scope>NUCLEOTIDE SEQUENCE [LARGE SCALE GENOMIC DNA]</scope>
</reference>